<dbReference type="InterPro" id="IPR050235">
    <property type="entry name" value="CK1_Ser-Thr_kinase"/>
</dbReference>
<dbReference type="PANTHER" id="PTHR11909">
    <property type="entry name" value="CASEIN KINASE-RELATED"/>
    <property type="match status" value="1"/>
</dbReference>
<dbReference type="AlphaFoldDB" id="A0A5J4U6S1"/>
<dbReference type="Gene3D" id="1.10.510.10">
    <property type="entry name" value="Transferase(Phosphotransferase) domain 1"/>
    <property type="match status" value="1"/>
</dbReference>
<evidence type="ECO:0000313" key="2">
    <source>
        <dbReference type="Proteomes" id="UP000324800"/>
    </source>
</evidence>
<name>A0A5J4U6S1_9EUKA</name>
<protein>
    <recommendedName>
        <fullName evidence="3">Protein kinase domain-containing protein</fullName>
    </recommendedName>
</protein>
<proteinExistence type="predicted"/>
<gene>
    <name evidence="1" type="ORF">EZS28_038414</name>
</gene>
<feature type="non-terminal residue" evidence="1">
    <location>
        <position position="178"/>
    </location>
</feature>
<accession>A0A5J4U6S1</accession>
<organism evidence="1 2">
    <name type="scientific">Streblomastix strix</name>
    <dbReference type="NCBI Taxonomy" id="222440"/>
    <lineage>
        <taxon>Eukaryota</taxon>
        <taxon>Metamonada</taxon>
        <taxon>Preaxostyla</taxon>
        <taxon>Oxymonadida</taxon>
        <taxon>Streblomastigidae</taxon>
        <taxon>Streblomastix</taxon>
    </lineage>
</organism>
<comment type="caution">
    <text evidence="1">The sequence shown here is derived from an EMBL/GenBank/DDBJ whole genome shotgun (WGS) entry which is preliminary data.</text>
</comment>
<dbReference type="InterPro" id="IPR011009">
    <property type="entry name" value="Kinase-like_dom_sf"/>
</dbReference>
<dbReference type="Proteomes" id="UP000324800">
    <property type="component" value="Unassembled WGS sequence"/>
</dbReference>
<dbReference type="EMBL" id="SNRW01019780">
    <property type="protein sequence ID" value="KAA6366059.1"/>
    <property type="molecule type" value="Genomic_DNA"/>
</dbReference>
<dbReference type="SUPFAM" id="SSF56112">
    <property type="entry name" value="Protein kinase-like (PK-like)"/>
    <property type="match status" value="1"/>
</dbReference>
<evidence type="ECO:0008006" key="3">
    <source>
        <dbReference type="Google" id="ProtNLM"/>
    </source>
</evidence>
<sequence>MTSLNSNFRGTLRYASLRTDHVFDLGRSDDLISLLYVMIEFRSGKLRWTSLKTKEEVWRMKDRYLGKEFVSCMPKQFEKIKVHLFNLEFFAEPDYLMIAKLMKEAAVENGIDLKQAFEQEIEMDELREDVKNQSKPDFTHTLLMQNRLQVVERLISQRFFLRAKVWRKNQQYGVNIKK</sequence>
<evidence type="ECO:0000313" key="1">
    <source>
        <dbReference type="EMBL" id="KAA6366059.1"/>
    </source>
</evidence>
<reference evidence="1 2" key="1">
    <citation type="submission" date="2019-03" db="EMBL/GenBank/DDBJ databases">
        <title>Single cell metagenomics reveals metabolic interactions within the superorganism composed of flagellate Streblomastix strix and complex community of Bacteroidetes bacteria on its surface.</title>
        <authorList>
            <person name="Treitli S.C."/>
            <person name="Kolisko M."/>
            <person name="Husnik F."/>
            <person name="Keeling P."/>
            <person name="Hampl V."/>
        </authorList>
    </citation>
    <scope>NUCLEOTIDE SEQUENCE [LARGE SCALE GENOMIC DNA]</scope>
    <source>
        <strain evidence="1">ST1C</strain>
    </source>
</reference>